<gene>
    <name evidence="1" type="ORF">AMECASPLE_022604</name>
</gene>
<keyword evidence="2" id="KW-1185">Reference proteome</keyword>
<organism evidence="1 2">
    <name type="scientific">Ameca splendens</name>
    <dbReference type="NCBI Taxonomy" id="208324"/>
    <lineage>
        <taxon>Eukaryota</taxon>
        <taxon>Metazoa</taxon>
        <taxon>Chordata</taxon>
        <taxon>Craniata</taxon>
        <taxon>Vertebrata</taxon>
        <taxon>Euteleostomi</taxon>
        <taxon>Actinopterygii</taxon>
        <taxon>Neopterygii</taxon>
        <taxon>Teleostei</taxon>
        <taxon>Neoteleostei</taxon>
        <taxon>Acanthomorphata</taxon>
        <taxon>Ovalentaria</taxon>
        <taxon>Atherinomorphae</taxon>
        <taxon>Cyprinodontiformes</taxon>
        <taxon>Goodeidae</taxon>
        <taxon>Ameca</taxon>
    </lineage>
</organism>
<reference evidence="1 2" key="1">
    <citation type="submission" date="2021-06" db="EMBL/GenBank/DDBJ databases">
        <authorList>
            <person name="Palmer J.M."/>
        </authorList>
    </citation>
    <scope>NUCLEOTIDE SEQUENCE [LARGE SCALE GENOMIC DNA]</scope>
    <source>
        <strain evidence="1 2">AS_MEX2019</strain>
        <tissue evidence="1">Muscle</tissue>
    </source>
</reference>
<evidence type="ECO:0000313" key="1">
    <source>
        <dbReference type="EMBL" id="MEQ2296211.1"/>
    </source>
</evidence>
<sequence length="136" mass="15674">MRKVLFDCNLQRSVKLHLQEKCLREAKDFLAFNVLSPSMVRLFRIRFGKWREILSQLKNCQSVMAPKTFLGGGILKLTNNFEKQKSLCAMFCPKNTNELAGRFEKALLMVHSCKTHQDSFVGLKNELDAFCKVSQL</sequence>
<dbReference type="Proteomes" id="UP001469553">
    <property type="component" value="Unassembled WGS sequence"/>
</dbReference>
<comment type="caution">
    <text evidence="1">The sequence shown here is derived from an EMBL/GenBank/DDBJ whole genome shotgun (WGS) entry which is preliminary data.</text>
</comment>
<accession>A0ABV0YR63</accession>
<proteinExistence type="predicted"/>
<dbReference type="EMBL" id="JAHRIP010039646">
    <property type="protein sequence ID" value="MEQ2296211.1"/>
    <property type="molecule type" value="Genomic_DNA"/>
</dbReference>
<name>A0ABV0YR63_9TELE</name>
<evidence type="ECO:0000313" key="2">
    <source>
        <dbReference type="Proteomes" id="UP001469553"/>
    </source>
</evidence>
<protein>
    <submittedName>
        <fullName evidence="1">Uncharacterized protein</fullName>
    </submittedName>
</protein>